<feature type="compositionally biased region" description="Pro residues" evidence="1">
    <location>
        <begin position="71"/>
        <end position="80"/>
    </location>
</feature>
<feature type="compositionally biased region" description="Low complexity" evidence="1">
    <location>
        <begin position="22"/>
        <end position="38"/>
    </location>
</feature>
<feature type="compositionally biased region" description="Low complexity" evidence="1">
    <location>
        <begin position="93"/>
        <end position="107"/>
    </location>
</feature>
<gene>
    <name evidence="2" type="ORF">PODLI_1B002093</name>
</gene>
<protein>
    <submittedName>
        <fullName evidence="2">Uncharacterized protein</fullName>
    </submittedName>
</protein>
<accession>A0AA35KM17</accession>
<reference evidence="2" key="1">
    <citation type="submission" date="2022-12" db="EMBL/GenBank/DDBJ databases">
        <authorList>
            <person name="Alioto T."/>
            <person name="Alioto T."/>
            <person name="Gomez Garrido J."/>
        </authorList>
    </citation>
    <scope>NUCLEOTIDE SEQUENCE</scope>
</reference>
<evidence type="ECO:0000256" key="1">
    <source>
        <dbReference type="SAM" id="MobiDB-lite"/>
    </source>
</evidence>
<dbReference type="EMBL" id="OX395132">
    <property type="protein sequence ID" value="CAI5779878.1"/>
    <property type="molecule type" value="Genomic_DNA"/>
</dbReference>
<feature type="region of interest" description="Disordered" evidence="1">
    <location>
        <begin position="1"/>
        <end position="116"/>
    </location>
</feature>
<organism evidence="2 3">
    <name type="scientific">Podarcis lilfordi</name>
    <name type="common">Lilford's wall lizard</name>
    <dbReference type="NCBI Taxonomy" id="74358"/>
    <lineage>
        <taxon>Eukaryota</taxon>
        <taxon>Metazoa</taxon>
        <taxon>Chordata</taxon>
        <taxon>Craniata</taxon>
        <taxon>Vertebrata</taxon>
        <taxon>Euteleostomi</taxon>
        <taxon>Lepidosauria</taxon>
        <taxon>Squamata</taxon>
        <taxon>Bifurcata</taxon>
        <taxon>Unidentata</taxon>
        <taxon>Episquamata</taxon>
        <taxon>Laterata</taxon>
        <taxon>Lacertibaenia</taxon>
        <taxon>Lacertidae</taxon>
        <taxon>Podarcis</taxon>
    </lineage>
</organism>
<keyword evidence="3" id="KW-1185">Reference proteome</keyword>
<evidence type="ECO:0000313" key="2">
    <source>
        <dbReference type="EMBL" id="CAI5779878.1"/>
    </source>
</evidence>
<feature type="compositionally biased region" description="Basic and acidic residues" evidence="1">
    <location>
        <begin position="1"/>
        <end position="15"/>
    </location>
</feature>
<sequence length="116" mass="11807">MAREEGEAAGDRAEPSSRAACPASPGFPRAAAAGAGRPHAPPAREETGCPRFPLGPRPLGARIYAALRAPPWKPPPPPPLRAAASGDHGAPSAPELPLPAEEPALEAQDQAGAFQE</sequence>
<proteinExistence type="predicted"/>
<name>A0AA35KM17_9SAUR</name>
<dbReference type="AlphaFoldDB" id="A0AA35KM17"/>
<dbReference type="Proteomes" id="UP001178461">
    <property type="component" value="Chromosome 7"/>
</dbReference>
<evidence type="ECO:0000313" key="3">
    <source>
        <dbReference type="Proteomes" id="UP001178461"/>
    </source>
</evidence>